<feature type="domain" description="Acyl-CoA oxidase C-terminal" evidence="14">
    <location>
        <begin position="517"/>
        <end position="695"/>
    </location>
</feature>
<dbReference type="AlphaFoldDB" id="A0A8B7Z628"/>
<evidence type="ECO:0000256" key="1">
    <source>
        <dbReference type="ARBA" id="ARBA00001974"/>
    </source>
</evidence>
<dbReference type="InterPro" id="IPR009100">
    <property type="entry name" value="AcylCoA_DH/oxidase_NM_dom_sf"/>
</dbReference>
<comment type="similarity">
    <text evidence="4 11">Belongs to the acyl-CoA oxidase family.</text>
</comment>
<dbReference type="GO" id="GO:0005504">
    <property type="term" value="F:fatty acid binding"/>
    <property type="evidence" value="ECO:0007669"/>
    <property type="project" value="TreeGrafter"/>
</dbReference>
<keyword evidence="17" id="KW-1185">Reference proteome</keyword>
<dbReference type="PANTHER" id="PTHR10909:SF390">
    <property type="entry name" value="PEROXISOMAL ACYL-COENZYME A OXIDASE 3"/>
    <property type="match status" value="1"/>
</dbReference>
<dbReference type="GeneID" id="110984845"/>
<evidence type="ECO:0000256" key="8">
    <source>
        <dbReference type="ARBA" id="ARBA00023002"/>
    </source>
</evidence>
<evidence type="ECO:0000313" key="19">
    <source>
        <dbReference type="RefSeq" id="XP_022101092.1"/>
    </source>
</evidence>
<gene>
    <name evidence="18 19 20 21 22" type="primary">LOC110984845</name>
</gene>
<evidence type="ECO:0000313" key="21">
    <source>
        <dbReference type="RefSeq" id="XP_022101094.1"/>
    </source>
</evidence>
<dbReference type="Pfam" id="PF02770">
    <property type="entry name" value="Acyl-CoA_dh_M"/>
    <property type="match status" value="1"/>
</dbReference>
<comment type="pathway">
    <text evidence="3">Lipid metabolism.</text>
</comment>
<feature type="binding site" evidence="13">
    <location>
        <position position="165"/>
    </location>
    <ligand>
        <name>FAD</name>
        <dbReference type="ChEBI" id="CHEBI:57692"/>
    </ligand>
</feature>
<dbReference type="GO" id="GO:0033540">
    <property type="term" value="P:fatty acid beta-oxidation using acyl-CoA oxidase"/>
    <property type="evidence" value="ECO:0007669"/>
    <property type="project" value="TreeGrafter"/>
</dbReference>
<dbReference type="InterPro" id="IPR002655">
    <property type="entry name" value="Acyl-CoA_oxidase_C"/>
</dbReference>
<keyword evidence="5 11" id="KW-0285">Flavoprotein</keyword>
<evidence type="ECO:0000256" key="3">
    <source>
        <dbReference type="ARBA" id="ARBA00005189"/>
    </source>
</evidence>
<accession>A0A8B7Z628</accession>
<feature type="domain" description="Acyl-CoA oxidase C-alpha1" evidence="16">
    <location>
        <begin position="308"/>
        <end position="472"/>
    </location>
</feature>
<sequence length="701" mass="78743">MESTTVSEGVPLPADWAKLVPNMPTGPLDLYRQKASFGWKDMKLLTEGEDQIRFQRNLWSIMENEAVFQHLAPDATMAEMREATQRRLHHLMRLNLLPWDKLSEQINNMQWMIDGLGMYDWSLSAKYILNFQMFGGSIMSLGTERHQIFKDLSATFEICGCFSLTELSHGSNTKAIRTTATYDPTSEEFVFNTPDVEATKCWVGLMGKTATHALMYAQLYTPDGVCHGLHPFVVPLRDPKTLQSYPGLVLGDMGKKMGQNGLDNGFVSFNDYRIPRVNLLNRGGDVTPEGKYVTPYKDPTKRFSSALGALSAGRVGIISMAVVNLKKALTIAVRYSAVRKQFGPTDAEEIPVLEYQLQQWRLLPHVAAMYVLHSFANYIGDQYHEFVIGNFLRDKSERQARFSRELHAYCSAGKPLATWAARDAVQECREACGGHGFLWASGFGEIRNDNDPNCTYEGDNNVLLIQTSNYLISLVQAKQTDDVKIWAPMETVDFLDDMESVRSYRFDCTSESKVMAPEAILSAYKWLVVYLIQESMSKLQAEGRKGKDAFTARNDSQVYYCRSLAIAYIEHTALDAFIRFCHNDDINPSLRTVLLKLGSLYGLWSLEKHAATLYQGGYFSGSGPAHLIRDAILTLCSQLKDEAVALVDVFAPPDFILNSPIGASDGQVYKRLYAAFLQTPGSLERPSWWKEFAKKSAAAKL</sequence>
<dbReference type="InterPro" id="IPR055060">
    <property type="entry name" value="ACOX_C_alpha1"/>
</dbReference>
<feature type="active site" description="Proton acceptor" evidence="12">
    <location>
        <position position="457"/>
    </location>
</feature>
<dbReference type="InterPro" id="IPR012258">
    <property type="entry name" value="Acyl-CoA_oxidase"/>
</dbReference>
<evidence type="ECO:0000256" key="4">
    <source>
        <dbReference type="ARBA" id="ARBA00006288"/>
    </source>
</evidence>
<organism evidence="17 20">
    <name type="scientific">Acanthaster planci</name>
    <name type="common">Crown-of-thorns starfish</name>
    <dbReference type="NCBI Taxonomy" id="133434"/>
    <lineage>
        <taxon>Eukaryota</taxon>
        <taxon>Metazoa</taxon>
        <taxon>Echinodermata</taxon>
        <taxon>Eleutherozoa</taxon>
        <taxon>Asterozoa</taxon>
        <taxon>Asteroidea</taxon>
        <taxon>Valvatacea</taxon>
        <taxon>Valvatida</taxon>
        <taxon>Acanthasteridae</taxon>
        <taxon>Acanthaster</taxon>
    </lineage>
</organism>
<dbReference type="Pfam" id="PF22924">
    <property type="entry name" value="ACOX_C_alpha1"/>
    <property type="match status" value="1"/>
</dbReference>
<evidence type="ECO:0000256" key="6">
    <source>
        <dbReference type="ARBA" id="ARBA00022827"/>
    </source>
</evidence>
<evidence type="ECO:0000256" key="11">
    <source>
        <dbReference type="PIRNR" id="PIRNR000168"/>
    </source>
</evidence>
<keyword evidence="9" id="KW-0443">Lipid metabolism</keyword>
<dbReference type="RefSeq" id="XP_022101092.1">
    <property type="nucleotide sequence ID" value="XM_022245400.1"/>
</dbReference>
<keyword evidence="7" id="KW-0276">Fatty acid metabolism</keyword>
<dbReference type="Gene3D" id="1.20.140.10">
    <property type="entry name" value="Butyryl-CoA Dehydrogenase, subunit A, domain 3"/>
    <property type="match status" value="2"/>
</dbReference>
<dbReference type="RefSeq" id="XP_022101093.1">
    <property type="nucleotide sequence ID" value="XM_022245401.1"/>
</dbReference>
<evidence type="ECO:0000259" key="16">
    <source>
        <dbReference type="Pfam" id="PF22924"/>
    </source>
</evidence>
<keyword evidence="10" id="KW-0576">Peroxisome</keyword>
<dbReference type="RefSeq" id="XP_022101095.1">
    <property type="nucleotide sequence ID" value="XM_022245403.1"/>
</dbReference>
<dbReference type="FunFam" id="1.20.140.10:FF:000010">
    <property type="entry name" value="Acyl-coenzyme A oxidase"/>
    <property type="match status" value="1"/>
</dbReference>
<dbReference type="RefSeq" id="XP_022101091.1">
    <property type="nucleotide sequence ID" value="XM_022245399.1"/>
</dbReference>
<dbReference type="OrthoDB" id="538336at2759"/>
<evidence type="ECO:0000313" key="20">
    <source>
        <dbReference type="RefSeq" id="XP_022101093.1"/>
    </source>
</evidence>
<evidence type="ECO:0000256" key="7">
    <source>
        <dbReference type="ARBA" id="ARBA00022832"/>
    </source>
</evidence>
<feature type="domain" description="Acyl-CoA oxidase/dehydrogenase middle" evidence="15">
    <location>
        <begin position="161"/>
        <end position="271"/>
    </location>
</feature>
<evidence type="ECO:0000313" key="17">
    <source>
        <dbReference type="Proteomes" id="UP000694845"/>
    </source>
</evidence>
<evidence type="ECO:0000256" key="9">
    <source>
        <dbReference type="ARBA" id="ARBA00023098"/>
    </source>
</evidence>
<dbReference type="PANTHER" id="PTHR10909">
    <property type="entry name" value="ELECTRON TRANSPORT OXIDOREDUCTASE"/>
    <property type="match status" value="1"/>
</dbReference>
<dbReference type="Pfam" id="PF01756">
    <property type="entry name" value="ACOX"/>
    <property type="match status" value="1"/>
</dbReference>
<evidence type="ECO:0000313" key="18">
    <source>
        <dbReference type="RefSeq" id="XP_022101091.1"/>
    </source>
</evidence>
<comment type="cofactor">
    <cofactor evidence="1">
        <name>FAD</name>
        <dbReference type="ChEBI" id="CHEBI:57692"/>
    </cofactor>
</comment>
<dbReference type="GO" id="GO:0005777">
    <property type="term" value="C:peroxisome"/>
    <property type="evidence" value="ECO:0007669"/>
    <property type="project" value="UniProtKB-SubCell"/>
</dbReference>
<evidence type="ECO:0000256" key="5">
    <source>
        <dbReference type="ARBA" id="ARBA00022630"/>
    </source>
</evidence>
<dbReference type="InterPro" id="IPR006091">
    <property type="entry name" value="Acyl-CoA_Oxase/DH_mid-dom"/>
</dbReference>
<dbReference type="InterPro" id="IPR036250">
    <property type="entry name" value="AcylCo_DH-like_C"/>
</dbReference>
<dbReference type="GO" id="GO:0071949">
    <property type="term" value="F:FAD binding"/>
    <property type="evidence" value="ECO:0007669"/>
    <property type="project" value="InterPro"/>
</dbReference>
<dbReference type="GO" id="GO:0055088">
    <property type="term" value="P:lipid homeostasis"/>
    <property type="evidence" value="ECO:0007669"/>
    <property type="project" value="TreeGrafter"/>
</dbReference>
<proteinExistence type="inferred from homology"/>
<dbReference type="RefSeq" id="XP_022101094.1">
    <property type="nucleotide sequence ID" value="XM_022245402.1"/>
</dbReference>
<evidence type="ECO:0000256" key="2">
    <source>
        <dbReference type="ARBA" id="ARBA00004275"/>
    </source>
</evidence>
<protein>
    <recommendedName>
        <fullName evidence="11">Acyl-coenzyme A oxidase</fullName>
    </recommendedName>
</protein>
<feature type="binding site" evidence="13">
    <location>
        <position position="204"/>
    </location>
    <ligand>
        <name>FAD</name>
        <dbReference type="ChEBI" id="CHEBI:57692"/>
    </ligand>
</feature>
<dbReference type="KEGG" id="aplc:110984845"/>
<reference evidence="18 19" key="1">
    <citation type="submission" date="2025-04" db="UniProtKB">
        <authorList>
            <consortium name="RefSeq"/>
        </authorList>
    </citation>
    <scope>IDENTIFICATION</scope>
</reference>
<evidence type="ECO:0000256" key="13">
    <source>
        <dbReference type="PIRSR" id="PIRSR000168-2"/>
    </source>
</evidence>
<dbReference type="FunFam" id="2.40.110.10:FF:000005">
    <property type="entry name" value="Acyl-coenzyme A oxidase"/>
    <property type="match status" value="1"/>
</dbReference>
<comment type="subcellular location">
    <subcellularLocation>
        <location evidence="2">Peroxisome</location>
    </subcellularLocation>
</comment>
<evidence type="ECO:0000256" key="12">
    <source>
        <dbReference type="PIRSR" id="PIRSR000168-1"/>
    </source>
</evidence>
<name>A0A8B7Z628_ACAPL</name>
<dbReference type="GO" id="GO:0016402">
    <property type="term" value="F:pristanoyl-CoA oxidase activity"/>
    <property type="evidence" value="ECO:0007669"/>
    <property type="project" value="TreeGrafter"/>
</dbReference>
<dbReference type="SUPFAM" id="SSF56645">
    <property type="entry name" value="Acyl-CoA dehydrogenase NM domain-like"/>
    <property type="match status" value="1"/>
</dbReference>
<dbReference type="OMA" id="MFGGSIM"/>
<keyword evidence="6 11" id="KW-0274">FAD</keyword>
<dbReference type="Gene3D" id="2.40.110.10">
    <property type="entry name" value="Butyryl-CoA Dehydrogenase, subunit A, domain 2"/>
    <property type="match status" value="1"/>
</dbReference>
<evidence type="ECO:0000256" key="10">
    <source>
        <dbReference type="ARBA" id="ARBA00023140"/>
    </source>
</evidence>
<evidence type="ECO:0000259" key="15">
    <source>
        <dbReference type="Pfam" id="PF02770"/>
    </source>
</evidence>
<dbReference type="Proteomes" id="UP000694845">
    <property type="component" value="Unplaced"/>
</dbReference>
<dbReference type="FunFam" id="1.20.140.10:FF:000007">
    <property type="entry name" value="Acyl-coenzyme A oxidase"/>
    <property type="match status" value="1"/>
</dbReference>
<evidence type="ECO:0000259" key="14">
    <source>
        <dbReference type="Pfam" id="PF01756"/>
    </source>
</evidence>
<evidence type="ECO:0000313" key="22">
    <source>
        <dbReference type="RefSeq" id="XP_022101095.1"/>
    </source>
</evidence>
<dbReference type="SUPFAM" id="SSF47203">
    <property type="entry name" value="Acyl-CoA dehydrogenase C-terminal domain-like"/>
    <property type="match status" value="2"/>
</dbReference>
<keyword evidence="8" id="KW-0560">Oxidoreductase</keyword>
<dbReference type="InterPro" id="IPR046373">
    <property type="entry name" value="Acyl-CoA_Oxase/DH_mid-dom_sf"/>
</dbReference>
<dbReference type="PIRSF" id="PIRSF000168">
    <property type="entry name" value="Acyl-CoA_oxidase"/>
    <property type="match status" value="1"/>
</dbReference>